<keyword evidence="8" id="KW-0648">Protein biosynthesis</keyword>
<evidence type="ECO:0000256" key="4">
    <source>
        <dbReference type="ARBA" id="ARBA00022833"/>
    </source>
</evidence>
<feature type="short sequence motif" description="'KMSKS' region" evidence="7">
    <location>
        <begin position="245"/>
        <end position="249"/>
    </location>
</feature>
<dbReference type="GO" id="GO:0005524">
    <property type="term" value="F:ATP binding"/>
    <property type="evidence" value="ECO:0007669"/>
    <property type="project" value="UniProtKB-KW"/>
</dbReference>
<feature type="short sequence motif" description="'HIGH' region" evidence="7">
    <location>
        <begin position="29"/>
        <end position="39"/>
    </location>
</feature>
<feature type="binding site" evidence="7">
    <location>
        <position position="207"/>
    </location>
    <ligand>
        <name>L-glutamate</name>
        <dbReference type="ChEBI" id="CHEBI:29985"/>
    </ligand>
</feature>
<dbReference type="InterPro" id="IPR020058">
    <property type="entry name" value="Glu/Gln-tRNA-synth_Ib_cat-dom"/>
</dbReference>
<dbReference type="EMBL" id="AUXW01000160">
    <property type="protein sequence ID" value="KKE82658.1"/>
    <property type="molecule type" value="Genomic_DNA"/>
</dbReference>
<keyword evidence="5 7" id="KW-0067">ATP-binding</keyword>
<dbReference type="GO" id="GO:0006400">
    <property type="term" value="P:tRNA modification"/>
    <property type="evidence" value="ECO:0007669"/>
    <property type="project" value="InterPro"/>
</dbReference>
<dbReference type="Gene3D" id="3.90.800.10">
    <property type="entry name" value="Glutamyl-tRNA Synthetase, Domain 3"/>
    <property type="match status" value="1"/>
</dbReference>
<dbReference type="SUPFAM" id="SSF52374">
    <property type="entry name" value="Nucleotidylyl transferase"/>
    <property type="match status" value="1"/>
</dbReference>
<feature type="binding site" evidence="7">
    <location>
        <position position="118"/>
    </location>
    <ligand>
        <name>Zn(2+)</name>
        <dbReference type="ChEBI" id="CHEBI:29105"/>
    </ligand>
</feature>
<feature type="binding site" evidence="7">
    <location>
        <position position="248"/>
    </location>
    <ligand>
        <name>ATP</name>
        <dbReference type="ChEBI" id="CHEBI:30616"/>
    </ligand>
</feature>
<comment type="cofactor">
    <cofactor evidence="7">
        <name>Zn(2+)</name>
        <dbReference type="ChEBI" id="CHEBI:29105"/>
    </cofactor>
    <text evidence="7">Binds 1 zinc ion per subunit.</text>
</comment>
<comment type="function">
    <text evidence="7">Catalyzes the tRNA-independent activation of glutamate in presence of ATP and the subsequent transfer of glutamate onto a tRNA(Asp). Glutamate is transferred on the 2-amino-5-(4,5-dihydroxy-2-cyclopenten-1-yl) moiety of the queuosine in the wobble position of the QUC anticodon.</text>
</comment>
<evidence type="ECO:0000256" key="3">
    <source>
        <dbReference type="ARBA" id="ARBA00022741"/>
    </source>
</evidence>
<sequence>MQTPKTSYPEQTNLPALGTPPIYRGRFAPSPSGSLHFGSLIAALASYIDAKAHHGQWLVRMEDIDTPRVVLGAADEILTTLEAYGLFWDEKVVYQSQRHHLYQEVLAELTSAGNVYPCICTRKQIKQRGGFYDNHCRNLQNPVESNALRVRQNYPINQFKDGLLGKVSIPEQIAQEDYIVKRRDGLYAYQLVVVVDDIEQQISHVVRGADLLEPTARQLSLFKQLHHTPPKYLHVPLAVAEPGFKLSKQNHAPAIDNKAPLPALKAALSFLGFDSTELSHIDTVVDLLSWATTVYLQTNLPQHREIQVNQLNASEYQFQPL</sequence>
<evidence type="ECO:0000259" key="9">
    <source>
        <dbReference type="Pfam" id="PF00749"/>
    </source>
</evidence>
<proteinExistence type="inferred from homology"/>
<protein>
    <recommendedName>
        <fullName evidence="7">Glutamyl-Q tRNA(Asp) synthetase</fullName>
        <shortName evidence="7">Glu-Q-RSs</shortName>
        <ecNumber evidence="7">6.1.1.-</ecNumber>
    </recommendedName>
</protein>
<dbReference type="Gene3D" id="3.40.50.620">
    <property type="entry name" value="HUPs"/>
    <property type="match status" value="1"/>
</dbReference>
<evidence type="ECO:0000256" key="6">
    <source>
        <dbReference type="ARBA" id="ARBA00023146"/>
    </source>
</evidence>
<dbReference type="Proteomes" id="UP000033434">
    <property type="component" value="Unassembled WGS sequence"/>
</dbReference>
<evidence type="ECO:0000313" key="11">
    <source>
        <dbReference type="Proteomes" id="UP000033434"/>
    </source>
</evidence>
<dbReference type="FunFam" id="3.40.50.620:FF:000093">
    <property type="entry name" value="Glutamyl-Q tRNA(Asp) synthetase"/>
    <property type="match status" value="1"/>
</dbReference>
<reference evidence="10 11" key="1">
    <citation type="journal article" date="2015" name="BMC Genomics">
        <title>Genome mining reveals unlocked bioactive potential of marine Gram-negative bacteria.</title>
        <authorList>
            <person name="Machado H."/>
            <person name="Sonnenschein E.C."/>
            <person name="Melchiorsen J."/>
            <person name="Gram L."/>
        </authorList>
    </citation>
    <scope>NUCLEOTIDE SEQUENCE [LARGE SCALE GENOMIC DNA]</scope>
    <source>
        <strain evidence="10 11">S4054</strain>
    </source>
</reference>
<feature type="domain" description="Glutamyl/glutaminyl-tRNA synthetase class Ib catalytic" evidence="9">
    <location>
        <begin position="24"/>
        <end position="252"/>
    </location>
</feature>
<dbReference type="GO" id="GO:0006424">
    <property type="term" value="P:glutamyl-tRNA aminoacylation"/>
    <property type="evidence" value="ECO:0007669"/>
    <property type="project" value="InterPro"/>
</dbReference>
<evidence type="ECO:0000256" key="1">
    <source>
        <dbReference type="ARBA" id="ARBA00022598"/>
    </source>
</evidence>
<keyword evidence="4 7" id="KW-0862">Zinc</keyword>
<keyword evidence="3 7" id="KW-0547">Nucleotide-binding</keyword>
<dbReference type="GO" id="GO:0004818">
    <property type="term" value="F:glutamate-tRNA ligase activity"/>
    <property type="evidence" value="ECO:0007669"/>
    <property type="project" value="TreeGrafter"/>
</dbReference>
<dbReference type="GO" id="GO:0008270">
    <property type="term" value="F:zinc ion binding"/>
    <property type="evidence" value="ECO:0007669"/>
    <property type="project" value="UniProtKB-UniRule"/>
</dbReference>
<feature type="binding site" evidence="7">
    <location>
        <position position="62"/>
    </location>
    <ligand>
        <name>L-glutamate</name>
        <dbReference type="ChEBI" id="CHEBI:29985"/>
    </ligand>
</feature>
<keyword evidence="2 7" id="KW-0479">Metal-binding</keyword>
<feature type="binding site" evidence="7">
    <location>
        <position position="132"/>
    </location>
    <ligand>
        <name>Zn(2+)</name>
        <dbReference type="ChEBI" id="CHEBI:29105"/>
    </ligand>
</feature>
<keyword evidence="6 7" id="KW-0030">Aminoacyl-tRNA synthetase</keyword>
<dbReference type="PANTHER" id="PTHR43311:SF1">
    <property type="entry name" value="GLUTAMYL-Q TRNA(ASP) SYNTHETASE"/>
    <property type="match status" value="1"/>
</dbReference>
<evidence type="ECO:0000256" key="7">
    <source>
        <dbReference type="HAMAP-Rule" id="MF_01428"/>
    </source>
</evidence>
<accession>A0A0F6A931</accession>
<comment type="caution">
    <text evidence="10">The sequence shown here is derived from an EMBL/GenBank/DDBJ whole genome shotgun (WGS) entry which is preliminary data.</text>
</comment>
<feature type="binding site" evidence="7">
    <location>
        <begin position="26"/>
        <end position="30"/>
    </location>
    <ligand>
        <name>L-glutamate</name>
        <dbReference type="ChEBI" id="CHEBI:29985"/>
    </ligand>
</feature>
<dbReference type="PRINTS" id="PR00987">
    <property type="entry name" value="TRNASYNTHGLU"/>
</dbReference>
<feature type="binding site" evidence="7">
    <location>
        <position position="189"/>
    </location>
    <ligand>
        <name>L-glutamate</name>
        <dbReference type="ChEBI" id="CHEBI:29985"/>
    </ligand>
</feature>
<dbReference type="InterPro" id="IPR049940">
    <property type="entry name" value="GluQ/Sye"/>
</dbReference>
<dbReference type="Pfam" id="PF00749">
    <property type="entry name" value="tRNA-synt_1c"/>
    <property type="match status" value="1"/>
</dbReference>
<feature type="binding site" evidence="7">
    <location>
        <position position="136"/>
    </location>
    <ligand>
        <name>Zn(2+)</name>
        <dbReference type="ChEBI" id="CHEBI:29105"/>
    </ligand>
</feature>
<dbReference type="PANTHER" id="PTHR43311">
    <property type="entry name" value="GLUTAMATE--TRNA LIGASE"/>
    <property type="match status" value="1"/>
</dbReference>
<feature type="binding site" evidence="7">
    <location>
        <position position="120"/>
    </location>
    <ligand>
        <name>Zn(2+)</name>
        <dbReference type="ChEBI" id="CHEBI:29105"/>
    </ligand>
</feature>
<dbReference type="EC" id="6.1.1.-" evidence="7"/>
<evidence type="ECO:0000256" key="5">
    <source>
        <dbReference type="ARBA" id="ARBA00022840"/>
    </source>
</evidence>
<dbReference type="GO" id="GO:0005829">
    <property type="term" value="C:cytosol"/>
    <property type="evidence" value="ECO:0007669"/>
    <property type="project" value="TreeGrafter"/>
</dbReference>
<evidence type="ECO:0000256" key="2">
    <source>
        <dbReference type="ARBA" id="ARBA00022723"/>
    </source>
</evidence>
<dbReference type="AlphaFoldDB" id="A0A0F6A931"/>
<keyword evidence="1 7" id="KW-0436">Ligase</keyword>
<gene>
    <name evidence="7" type="primary">gluQ</name>
    <name evidence="10" type="ORF">N479_17765</name>
</gene>
<dbReference type="NCBIfam" id="TIGR03838">
    <property type="entry name" value="queuosine_YadB"/>
    <property type="match status" value="1"/>
</dbReference>
<dbReference type="PATRIC" id="fig|1129367.4.peg.3536"/>
<name>A0A0F6A931_9GAMM</name>
<evidence type="ECO:0000313" key="10">
    <source>
        <dbReference type="EMBL" id="KKE82658.1"/>
    </source>
</evidence>
<dbReference type="HAMAP" id="MF_01428">
    <property type="entry name" value="Glu_Q_tRNA_synth"/>
    <property type="match status" value="1"/>
</dbReference>
<comment type="similarity">
    <text evidence="7">Belongs to the class-I aminoacyl-tRNA synthetase family. GluQ subfamily.</text>
</comment>
<dbReference type="InterPro" id="IPR014729">
    <property type="entry name" value="Rossmann-like_a/b/a_fold"/>
</dbReference>
<evidence type="ECO:0000256" key="8">
    <source>
        <dbReference type="RuleBase" id="RU363037"/>
    </source>
</evidence>
<dbReference type="NCBIfam" id="NF004314">
    <property type="entry name" value="PRK05710.1-3"/>
    <property type="match status" value="1"/>
</dbReference>
<dbReference type="InterPro" id="IPR022380">
    <property type="entry name" value="Glu-Q_tRNA(Asp)_Synthase"/>
</dbReference>
<dbReference type="InterPro" id="IPR000924">
    <property type="entry name" value="Glu/Gln-tRNA-synth"/>
</dbReference>
<dbReference type="RefSeq" id="WP_080928396.1">
    <property type="nucleotide sequence ID" value="NZ_AUXW01000160.1"/>
</dbReference>
<organism evidence="10 11">
    <name type="scientific">Pseudoalteromonas luteoviolacea S4054</name>
    <dbReference type="NCBI Taxonomy" id="1129367"/>
    <lineage>
        <taxon>Bacteria</taxon>
        <taxon>Pseudomonadati</taxon>
        <taxon>Pseudomonadota</taxon>
        <taxon>Gammaproteobacteria</taxon>
        <taxon>Alteromonadales</taxon>
        <taxon>Pseudoalteromonadaceae</taxon>
        <taxon>Pseudoalteromonas</taxon>
    </lineage>
</organism>